<dbReference type="EMBL" id="CP136920">
    <property type="protein sequence ID" value="WOO41180.1"/>
    <property type="molecule type" value="Genomic_DNA"/>
</dbReference>
<gene>
    <name evidence="1" type="ORF">RZN69_21375</name>
</gene>
<proteinExistence type="predicted"/>
<sequence length="207" mass="22896">MAITDHLKHKTIGVSFPPELRLRAAERARSLSLSFSKYVTLCIESELEGRPPQGMVENLLPKGSEGLDLDDAIEKGKDYSVMKAASIGFEDDIEAILKEDEFNYKRAAPAAHLRTDFLVYKGDPENSKTPKIALECKFNIAKRSTIALGQAVILKALPEIKGVVLCVPYLKHFDSHVRDAFQSQGIPVATPDTVSDVIREAFNKKGR</sequence>
<protein>
    <submittedName>
        <fullName evidence="1">Uncharacterized protein</fullName>
    </submittedName>
</protein>
<dbReference type="Proteomes" id="UP001304300">
    <property type="component" value="Chromosome"/>
</dbReference>
<organism evidence="1 2">
    <name type="scientific">Rubellicoccus peritrichatus</name>
    <dbReference type="NCBI Taxonomy" id="3080537"/>
    <lineage>
        <taxon>Bacteria</taxon>
        <taxon>Pseudomonadati</taxon>
        <taxon>Verrucomicrobiota</taxon>
        <taxon>Opitutia</taxon>
        <taxon>Puniceicoccales</taxon>
        <taxon>Cerasicoccaceae</taxon>
        <taxon>Rubellicoccus</taxon>
    </lineage>
</organism>
<dbReference type="AlphaFoldDB" id="A0AAQ3L8C1"/>
<reference evidence="1 2" key="1">
    <citation type="submission" date="2023-10" db="EMBL/GenBank/DDBJ databases">
        <title>Rubellicoccus peritrichatus gen. nov., sp. nov., isolated from an algae of coral reef tank.</title>
        <authorList>
            <person name="Luo J."/>
        </authorList>
    </citation>
    <scope>NUCLEOTIDE SEQUENCE [LARGE SCALE GENOMIC DNA]</scope>
    <source>
        <strain evidence="1 2">CR14</strain>
    </source>
</reference>
<keyword evidence="2" id="KW-1185">Reference proteome</keyword>
<dbReference type="RefSeq" id="WP_317833594.1">
    <property type="nucleotide sequence ID" value="NZ_CP136920.1"/>
</dbReference>
<name>A0AAQ3L8C1_9BACT</name>
<evidence type="ECO:0000313" key="2">
    <source>
        <dbReference type="Proteomes" id="UP001304300"/>
    </source>
</evidence>
<dbReference type="KEGG" id="puo:RZN69_21375"/>
<evidence type="ECO:0000313" key="1">
    <source>
        <dbReference type="EMBL" id="WOO41180.1"/>
    </source>
</evidence>
<accession>A0AAQ3L8C1</accession>